<dbReference type="GO" id="GO:0004540">
    <property type="term" value="F:RNA nuclease activity"/>
    <property type="evidence" value="ECO:0007669"/>
    <property type="project" value="InterPro"/>
</dbReference>
<feature type="domain" description="NYN" evidence="1">
    <location>
        <begin position="2"/>
        <end position="183"/>
    </location>
</feature>
<dbReference type="Gene3D" id="3.40.50.1010">
    <property type="entry name" value="5'-nuclease"/>
    <property type="match status" value="1"/>
</dbReference>
<keyword evidence="3" id="KW-1185">Reference proteome</keyword>
<dbReference type="EMBL" id="SSMQ01000003">
    <property type="protein sequence ID" value="TKD12372.1"/>
    <property type="molecule type" value="Genomic_DNA"/>
</dbReference>
<evidence type="ECO:0000313" key="3">
    <source>
        <dbReference type="Proteomes" id="UP000309215"/>
    </source>
</evidence>
<proteinExistence type="predicted"/>
<dbReference type="Proteomes" id="UP000309215">
    <property type="component" value="Unassembled WGS sequence"/>
</dbReference>
<dbReference type="AlphaFoldDB" id="A0A4V5PNG9"/>
<dbReference type="RefSeq" id="WP_136927672.1">
    <property type="nucleotide sequence ID" value="NZ_SSMQ01000003.1"/>
</dbReference>
<evidence type="ECO:0000259" key="1">
    <source>
        <dbReference type="Pfam" id="PF01936"/>
    </source>
</evidence>
<reference evidence="2 3" key="1">
    <citation type="submission" date="2019-04" db="EMBL/GenBank/DDBJ databases">
        <authorList>
            <person name="Li Y."/>
            <person name="Wang J."/>
        </authorList>
    </citation>
    <scope>NUCLEOTIDE SEQUENCE [LARGE SCALE GENOMIC DNA]</scope>
    <source>
        <strain evidence="2 3">DSM 14668</strain>
    </source>
</reference>
<dbReference type="Pfam" id="PF01936">
    <property type="entry name" value="NYN"/>
    <property type="match status" value="1"/>
</dbReference>
<organism evidence="2 3">
    <name type="scientific">Polyangium fumosum</name>
    <dbReference type="NCBI Taxonomy" id="889272"/>
    <lineage>
        <taxon>Bacteria</taxon>
        <taxon>Pseudomonadati</taxon>
        <taxon>Myxococcota</taxon>
        <taxon>Polyangia</taxon>
        <taxon>Polyangiales</taxon>
        <taxon>Polyangiaceae</taxon>
        <taxon>Polyangium</taxon>
    </lineage>
</organism>
<protein>
    <submittedName>
        <fullName evidence="2">NYN domain-containing protein</fullName>
    </submittedName>
</protein>
<accession>A0A4V5PNG9</accession>
<comment type="caution">
    <text evidence="2">The sequence shown here is derived from an EMBL/GenBank/DDBJ whole genome shotgun (WGS) entry which is preliminary data.</text>
</comment>
<dbReference type="OrthoDB" id="9809421at2"/>
<name>A0A4V5PNG9_9BACT</name>
<evidence type="ECO:0000313" key="2">
    <source>
        <dbReference type="EMBL" id="TKD12372.1"/>
    </source>
</evidence>
<dbReference type="InterPro" id="IPR021139">
    <property type="entry name" value="NYN"/>
</dbReference>
<sequence length="199" mass="22622">MRVRVFIDYWNFQLAWNERTGRLGCDWRRLPSVLCGEASRAINSAGLGALTLEETRVYAGYEAGRENSLKNWLHNFLDRQPGVRVFTSERHWRKQPVHCRSCDTEHEKCPQCGAHFGRAAEKTVDARIVTDLVGLAWEGAYDVAILVSSDKDFIPAVEHVQAKNFKVINASWKNRGNELAKVCWASFEIDALLASLNRT</sequence>
<gene>
    <name evidence="2" type="ORF">E8A74_04540</name>
</gene>